<proteinExistence type="predicted"/>
<keyword evidence="2" id="KW-1185">Reference proteome</keyword>
<protein>
    <submittedName>
        <fullName evidence="1">Uncharacterized protein</fullName>
    </submittedName>
</protein>
<evidence type="ECO:0000313" key="1">
    <source>
        <dbReference type="EMBL" id="QHT62617.1"/>
    </source>
</evidence>
<organism evidence="1 2">
    <name type="scientific">Paenibacillus lycopersici</name>
    <dbReference type="NCBI Taxonomy" id="2704462"/>
    <lineage>
        <taxon>Bacteria</taxon>
        <taxon>Bacillati</taxon>
        <taxon>Bacillota</taxon>
        <taxon>Bacilli</taxon>
        <taxon>Bacillales</taxon>
        <taxon>Paenibacillaceae</taxon>
        <taxon>Paenibacillus</taxon>
    </lineage>
</organism>
<dbReference type="EMBL" id="CP048209">
    <property type="protein sequence ID" value="QHT62617.1"/>
    <property type="molecule type" value="Genomic_DNA"/>
</dbReference>
<dbReference type="Gene3D" id="2.60.40.10">
    <property type="entry name" value="Immunoglobulins"/>
    <property type="match status" value="2"/>
</dbReference>
<dbReference type="InterPro" id="IPR013783">
    <property type="entry name" value="Ig-like_fold"/>
</dbReference>
<dbReference type="RefSeq" id="WP_162359049.1">
    <property type="nucleotide sequence ID" value="NZ_CP048209.1"/>
</dbReference>
<name>A0A6C0G187_9BACL</name>
<gene>
    <name evidence="1" type="ORF">GXP70_23310</name>
</gene>
<evidence type="ECO:0000313" key="2">
    <source>
        <dbReference type="Proteomes" id="UP000476064"/>
    </source>
</evidence>
<sequence length="2179" mass="238986">MKRRKSIAISLLGAVLLSVMAPFFGLFSASADSLDFGNTAINPYKDTAGDPLKRYAVGFMSYDIWSDSSGKWVTKGPGDLIGTSDLSHAYSFSFPGRTVKSLDVKLFIPSSKYGEYFNGSRNTDDYSLYQLYFSTITGGPYKGTPSGLGTSSVTFDVSLAGKLESTNVFNIREDSASDPCSGCSSNVKGLRYYYPILFEFTLNGYYEVHSYSTSGDPLDSLSSSKSGDMVVGQSYPPAPPVIPGYTYAGKYKKTADGSDPQYASFTLGTPSFSYDGSFDTYKVNYYYEKDTPVGNKDGKIIIKHFDMAGKSLNGVAGLNDREEPLKAGQSYSFNHATKDNPTSGYAYSGYKKSTNGSLPSGSVTAGEYNLGTYTQPPFGDTVYLYYYYDALKSSGDGTILIRHFDEEGHSLDGVGGLHDKQQTLKAGQTYASADFAHDDADGYTYGGYKKSTSGVTPSGTILSGEYALGQYKIPPFTDTVYLYHYYKAKPGPSNFTGDFDVTPGKIAYKDPFKFHPKDFKLNGCAYTSHLWKIERDGLVWTSSTMTNQYGDTSFTYPGYPSLLGIGVQNVYMKITTSCGESPWIGPKTLEITGPANNHPPTFQIGFVDPGNPKVPLHRITEGSILNLVVIQDPTIPTPNDPDGDTITFNGFDFGAGDSWIKSIPSKGQDHYLEYVNIPMDGPGYHTITATMKDPFGAVATASTYIEIVPPNPVAVIDGPDRVVQGRPLSEPFKGDRSYSPIPARTINHTRDEWTNVKNVYATPGKETIKLDVYDSLGLKSLNPGVHELTVLADLPPVPVLEYSSPSIRGANVAFANQSYSPDGDKLVQNSVSFRYDKDNDGNFTEESSVSITMNAKNEFTFTPTRVGHYKFYVNLKEDWGKTASGEFDFEVINDAPSVAFDISTESRNPAPIVPIPLKGSSLTDPAGVWKNSDFKNASKGSSWNYNTATGALVHSPTDYGRFSTSIAPTKNVSVVDLHEYAYYTDISATYISGSDWDLGGGYFARHELTADRGSETTRIYHVDASGTLTLAAMHDNVVRVIGVDSINQLVYALGYNDGLSGSSIATYRISSFISPSGVPMTVSYQANINGQRMDTTPSLILSKYFPSAFGDVMYTQTYLGIGYSSGEKRLFDWGTDTPAKTISYGNMWSSTSSVFNYAGLASIPDLKMRFHFYSNYNYYMFDPVTDANEYSGASPSTGDLRDDMLSTSYPLYPTYDGKYVVSGQGKVYQTSDQRRVFTLTGGTYNSIYGVTPSNIAYGYLGNILKGFTVNSNGSLTQIWNYIPVAGTTIDAYLADNSDGLIILERSSTTSSIISRIDLTTGNKTVITALNPTTRTGAQPAVLSLQDDGKMKVAFVQSGYTPGKSRYNQTFLISSADHTSRNEALSSQNQLLNSSLHLKNIMINYKMKMNLGVGGGVFSGFSFGAQDHSNMYRVEHNLEKIQLVKVVGGHRTVIKSVPFAFKMYQAYPVKITALDNRIKVYVDGVPLIDTTDPDATFGDGSFGPFSEIPRTEFTSMSYADLKDLSITSKLQGVALVGQDMIYTITNDDTEKDPMIKDLTEWTYTKVKEKFLDAGDGKSGPSASNGIAYKTPLGKLDKVGVYDVSYKTVDDPNSDYLYPSSKFGAYRQPSNKAVRTLIVHRPPIVDYDIGLNVDRTVKWTDRSRDPDRYLSAANYSKEATGIDYLKSKGITEKKFYYMTPSGKFVEQKLVTPTEVGTYTVGLAVKDEYNAWSDFLEKTIAIGALPSPDEPPHAGFTNPATAYRGDPVTINSTAWDKEDGARDNLPHEYYLQSLSDGSETMASNSRTSWTKTFSTMGKFQFRQTVEDHVGQVDTVSHAIDVVNRIPVASIYIPSSTDQNRPDKFTVTKPVMKWNYGDSDNDPETKYQVKVYRYGGVLEQDSGVKNGNALNWTPGADLPERVNMYVVVRVFDGYDWSSYSDPRFFYIETNRPPTGDFDWQPKPVYEGDSIRFTHAVGDPDHDALSVSYTITDPDGVPASYAYTVADPYSNSSGPQFIGAKVGTYKAKMTISDGKAPPVAVSKDIVVLPLAVAGEVRHTDLWDERRIAFNRKESGSDDQPRAYSVFWAGERFLLRASTTDTLTDTDAVSVKVTMDGRTVSLTASDPSRSSWSGEMWETDFEKLPDGPLTFAFKATYSNGTVKAATATIVIASNMQQTVGVHRRQ</sequence>
<reference evidence="1 2" key="1">
    <citation type="submission" date="2020-01" db="EMBL/GenBank/DDBJ databases">
        <title>Paenibacillus sp. nov., isolated from tomato rhizosphere.</title>
        <authorList>
            <person name="Weon H.-Y."/>
            <person name="Lee S.A."/>
        </authorList>
    </citation>
    <scope>NUCLEOTIDE SEQUENCE [LARGE SCALE GENOMIC DNA]</scope>
    <source>
        <strain evidence="1 2">12200R-189</strain>
    </source>
</reference>
<dbReference type="Gene3D" id="2.60.120.560">
    <property type="entry name" value="Exo-inulinase, domain 1"/>
    <property type="match status" value="1"/>
</dbReference>
<accession>A0A6C0G187</accession>
<dbReference type="Proteomes" id="UP000476064">
    <property type="component" value="Chromosome"/>
</dbReference>
<dbReference type="KEGG" id="plyc:GXP70_23310"/>